<dbReference type="GO" id="GO:0003990">
    <property type="term" value="F:acetylcholinesterase activity"/>
    <property type="evidence" value="ECO:0007669"/>
    <property type="project" value="TreeGrafter"/>
</dbReference>
<dbReference type="Pfam" id="PF00135">
    <property type="entry name" value="COesterase"/>
    <property type="match status" value="2"/>
</dbReference>
<organism evidence="5 6">
    <name type="scientific">Parastrongyloides trichosuri</name>
    <name type="common">Possum-specific nematode worm</name>
    <dbReference type="NCBI Taxonomy" id="131310"/>
    <lineage>
        <taxon>Eukaryota</taxon>
        <taxon>Metazoa</taxon>
        <taxon>Ecdysozoa</taxon>
        <taxon>Nematoda</taxon>
        <taxon>Chromadorea</taxon>
        <taxon>Rhabditida</taxon>
        <taxon>Tylenchina</taxon>
        <taxon>Panagrolaimomorpha</taxon>
        <taxon>Strongyloidoidea</taxon>
        <taxon>Strongyloididae</taxon>
        <taxon>Parastrongyloides</taxon>
    </lineage>
</organism>
<dbReference type="Gene3D" id="3.40.50.1820">
    <property type="entry name" value="alpha/beta hydrolase"/>
    <property type="match status" value="2"/>
</dbReference>
<evidence type="ECO:0000256" key="3">
    <source>
        <dbReference type="ARBA" id="ARBA00022801"/>
    </source>
</evidence>
<dbReference type="GO" id="GO:0005615">
    <property type="term" value="C:extracellular space"/>
    <property type="evidence" value="ECO:0007669"/>
    <property type="project" value="TreeGrafter"/>
</dbReference>
<evidence type="ECO:0000259" key="4">
    <source>
        <dbReference type="Pfam" id="PF00135"/>
    </source>
</evidence>
<evidence type="ECO:0000256" key="2">
    <source>
        <dbReference type="ARBA" id="ARBA00022487"/>
    </source>
</evidence>
<keyword evidence="5" id="KW-1185">Reference proteome</keyword>
<feature type="domain" description="Carboxylesterase type B" evidence="4">
    <location>
        <begin position="328"/>
        <end position="498"/>
    </location>
</feature>
<reference evidence="6" key="1">
    <citation type="submission" date="2017-02" db="UniProtKB">
        <authorList>
            <consortium name="WormBaseParasite"/>
        </authorList>
    </citation>
    <scope>IDENTIFICATION</scope>
</reference>
<dbReference type="SUPFAM" id="SSF53474">
    <property type="entry name" value="alpha/beta-Hydrolases"/>
    <property type="match status" value="2"/>
</dbReference>
<dbReference type="GO" id="GO:0019695">
    <property type="term" value="P:choline metabolic process"/>
    <property type="evidence" value="ECO:0007669"/>
    <property type="project" value="TreeGrafter"/>
</dbReference>
<dbReference type="GO" id="GO:0005886">
    <property type="term" value="C:plasma membrane"/>
    <property type="evidence" value="ECO:0007669"/>
    <property type="project" value="TreeGrafter"/>
</dbReference>
<dbReference type="GO" id="GO:0006581">
    <property type="term" value="P:acetylcholine catabolic process"/>
    <property type="evidence" value="ECO:0007669"/>
    <property type="project" value="TreeGrafter"/>
</dbReference>
<dbReference type="PANTHER" id="PTHR43918">
    <property type="entry name" value="ACETYLCHOLINESTERASE"/>
    <property type="match status" value="1"/>
</dbReference>
<dbReference type="Proteomes" id="UP000038045">
    <property type="component" value="Unplaced"/>
</dbReference>
<dbReference type="WBParaSite" id="PTRK_0000271600.1">
    <property type="protein sequence ID" value="PTRK_0000271600.1"/>
    <property type="gene ID" value="PTRK_0000271600"/>
</dbReference>
<evidence type="ECO:0000313" key="6">
    <source>
        <dbReference type="WBParaSite" id="PTRK_0000271600.1"/>
    </source>
</evidence>
<keyword evidence="2" id="KW-0719">Serine esterase</keyword>
<proteinExistence type="inferred from homology"/>
<dbReference type="InterPro" id="IPR050654">
    <property type="entry name" value="AChE-related_enzymes"/>
</dbReference>
<accession>A0A0N4Z6C3</accession>
<protein>
    <submittedName>
        <fullName evidence="6">Acetylcholinesterase</fullName>
    </submittedName>
</protein>
<sequence length="513" mass="58845">MYGRTSEEGSYFMPFMLGYEYGCGYNYSFNATDPQNQCLNITGATVFLAWFKLGNFYSLDYIEDAELGLAYLLNDEKKCETSNDTFTAKELETKLYLSQVTNYIPFLSSKKNQTNSPLDETTKQRLDNCSQCGNREKMISEIGDFLFNCDNINFANKSNVNDTYSETYVFEFRKRSTVNPWPQWMGAMHGYELEYVFGLPFRNTSIYNQSILEEEQKYADKIMEIFGNFSKYGHFNSTWEPYKKSGSTTLNNTYCAILDKNLTNDNYQLQYTDVLTSKYDNFATESASLDAYNDSVLTLQQKTIIITLNYKVDLLNLHTSIRIVTSKIYENIASFRGIFKKRTLFGQSAGAAFVTMHPLYDASHNYFKRIIVNSGAITNVWTTVQQKVALNNTLWLASITNCTKDINLEDIKSDDKTKIIKCMRDVDPDALNDNQFTTRDVEQPPLPYTFLPIYEDSVFFKGNLFDKLKKGQVKKNVQALFGRTSEEGSYFLPCLLGKDYGCGFNHSLSSSRS</sequence>
<keyword evidence="3" id="KW-0378">Hydrolase</keyword>
<dbReference type="PANTHER" id="PTHR43918:SF15">
    <property type="entry name" value="CARBOXYLIC ESTER HYDROLASE"/>
    <property type="match status" value="1"/>
</dbReference>
<dbReference type="InterPro" id="IPR029058">
    <property type="entry name" value="AB_hydrolase_fold"/>
</dbReference>
<dbReference type="AlphaFoldDB" id="A0A0N4Z6C3"/>
<name>A0A0N4Z6C3_PARTI</name>
<comment type="similarity">
    <text evidence="1">Belongs to the type-B carboxylesterase/lipase family.</text>
</comment>
<evidence type="ECO:0000313" key="5">
    <source>
        <dbReference type="Proteomes" id="UP000038045"/>
    </source>
</evidence>
<feature type="domain" description="Carboxylesterase type B" evidence="4">
    <location>
        <begin position="66"/>
        <end position="264"/>
    </location>
</feature>
<dbReference type="STRING" id="131310.A0A0N4Z6C3"/>
<dbReference type="InterPro" id="IPR002018">
    <property type="entry name" value="CarbesteraseB"/>
</dbReference>
<evidence type="ECO:0000256" key="1">
    <source>
        <dbReference type="ARBA" id="ARBA00005964"/>
    </source>
</evidence>